<name>A0ACD3SZ10_PHODM</name>
<evidence type="ECO:0000313" key="2">
    <source>
        <dbReference type="Proteomes" id="UP000718715"/>
    </source>
</evidence>
<dbReference type="EMBL" id="PZOJ01000088">
    <property type="protein sequence ID" value="TMX75367.1"/>
    <property type="molecule type" value="Genomic_DNA"/>
</dbReference>
<organism evidence="1 2">
    <name type="scientific">Photobacterium damselae</name>
    <dbReference type="NCBI Taxonomy" id="38293"/>
    <lineage>
        <taxon>Bacteria</taxon>
        <taxon>Pseudomonadati</taxon>
        <taxon>Pseudomonadota</taxon>
        <taxon>Gammaproteobacteria</taxon>
        <taxon>Vibrionales</taxon>
        <taxon>Vibrionaceae</taxon>
        <taxon>Photobacterium</taxon>
    </lineage>
</organism>
<comment type="caution">
    <text evidence="1">The sequence shown here is derived from an EMBL/GenBank/DDBJ whole genome shotgun (WGS) entry which is preliminary data.</text>
</comment>
<gene>
    <name evidence="1" type="ORF">DA092_10440</name>
</gene>
<keyword evidence="2" id="KW-1185">Reference proteome</keyword>
<proteinExistence type="predicted"/>
<accession>A0ACD3SZ10</accession>
<sequence>MLEQHYGDIHITDELHSLLERLLQDYELPTNAKRIVLNCRQMSYYRNRQGIHPIEVQLKRESISSPWLIVCFTRFSYTSDNGTTVEPELYFHLINHWCYQLESGTTHLSHHEAHDIFTHWMNAFYRHLSRHIFDNIQLSLIRTFN</sequence>
<dbReference type="Proteomes" id="UP000718715">
    <property type="component" value="Unassembled WGS sequence"/>
</dbReference>
<protein>
    <submittedName>
        <fullName evidence="1">DUF2787 domain-containing protein</fullName>
    </submittedName>
</protein>
<evidence type="ECO:0000313" key="1">
    <source>
        <dbReference type="EMBL" id="TMX75367.1"/>
    </source>
</evidence>
<reference evidence="1" key="1">
    <citation type="submission" date="2018-03" db="EMBL/GenBank/DDBJ databases">
        <title>Genomic characterization of a polymicrobial infection associated with a disease outbreak in Pacific white shrimp (Litopenaeus vannamei).</title>
        <authorList>
            <person name="Turner J.W."/>
            <person name="Bachand P.T."/>
            <person name="Tallman J."/>
            <person name="Elledge N.C."/>
            <person name="Pinnell L.J."/>
            <person name="Laughlin R.C."/>
            <person name="Zimba P.V."/>
        </authorList>
    </citation>
    <scope>NUCLEOTIDE SEQUENCE</scope>
    <source>
        <strain evidence="1">Hep-2b-22</strain>
    </source>
</reference>